<feature type="compositionally biased region" description="Low complexity" evidence="2">
    <location>
        <begin position="495"/>
        <end position="506"/>
    </location>
</feature>
<sequence>MDASTYEKLGSFYLGKTYDLDAAKPTDELVLYDSKDLVTHGVVLGMTGSGKTGLCMALLEEAALDHIPAIVIDPKGDIANLLLNFPDLKGSDFRPWINEDDATRKGVTPDEFAEKTAGMWKNGLADWGQSPERVKTLRDSVDVNIFTPGSNAGIPVSILASLAAPPFEVVDDGELFGERIESTVASLLSLVGVDADPIQSPEAILLANVFSHEWKAGRDLSLETLIRHLQKPPFDKIGVLDLESFISTKDRQELALKFNAMLASPGFQTWLEGPALDIAKMMHAPDGKPRISIFSIAHLSDSERMFFVSLLLNQMLGWMRQQSGTTSLRALLYMDEIYGYLPPTANPPSKKPMMTMLKQARAFGLGCLLATQNPVDLDYKALSNIGTWFLGRLQTERDKLRVLDGLEGAAASQNSKFNRAAMETLLSGLGNRVFLLNNVHEDGPVLFHVRWVMSYLAGPLTRGSIKKLMDPKRDTFGNGSGCAGPAQAVAGPARSPSSNPMSMGPPTSVPPPSARPIVGPGVLEHFAPVAGSTRDVTYQPHLLRVGTVRFSSTKAGIDASRTVRKVNPVTATGIDWDHEVPPPLKPEELGNAPTEGAGFGELPGFAMNADNYKAVDKEFADWLYDHERADIFCCKELKEYSQLGESEADFRARLSHAAREARDEAVEKLRDKAEAKLKTLENRLRTAEASLEREKGQATSAKLEAGMSIVGSLLGGILGGRRRSARTSVSRAGRAFQQHRDVNLAEDKVEAVEADMEELKKDLEADIAELDRGYDPSALDLDTETLKPTRANVQVDRIALLWLPYDDRGNPAW</sequence>
<dbReference type="InterPro" id="IPR027417">
    <property type="entry name" value="P-loop_NTPase"/>
</dbReference>
<dbReference type="Pfam" id="PF01935">
    <property type="entry name" value="DUF87"/>
    <property type="match status" value="1"/>
</dbReference>
<keyword evidence="1" id="KW-0175">Coiled coil</keyword>
<dbReference type="PANTHER" id="PTHR30121:SF6">
    <property type="entry name" value="SLR6007 PROTEIN"/>
    <property type="match status" value="1"/>
</dbReference>
<name>A0ABP9UU00_9BACT</name>
<dbReference type="SUPFAM" id="SSF52540">
    <property type="entry name" value="P-loop containing nucleoside triphosphate hydrolases"/>
    <property type="match status" value="1"/>
</dbReference>
<comment type="caution">
    <text evidence="4">The sequence shown here is derived from an EMBL/GenBank/DDBJ whole genome shotgun (WGS) entry which is preliminary data.</text>
</comment>
<feature type="region of interest" description="Disordered" evidence="2">
    <location>
        <begin position="483"/>
        <end position="511"/>
    </location>
</feature>
<dbReference type="PANTHER" id="PTHR30121">
    <property type="entry name" value="UNCHARACTERIZED PROTEIN YJGR-RELATED"/>
    <property type="match status" value="1"/>
</dbReference>
<proteinExistence type="predicted"/>
<evidence type="ECO:0000256" key="1">
    <source>
        <dbReference type="SAM" id="Coils"/>
    </source>
</evidence>
<reference evidence="4 5" key="1">
    <citation type="submission" date="2024-02" db="EMBL/GenBank/DDBJ databases">
        <title>Haloferula sargassicola NBRC 104335.</title>
        <authorList>
            <person name="Ichikawa N."/>
            <person name="Katano-Makiyama Y."/>
            <person name="Hidaka K."/>
        </authorList>
    </citation>
    <scope>NUCLEOTIDE SEQUENCE [LARGE SCALE GENOMIC DNA]</scope>
    <source>
        <strain evidence="4 5">NBRC 104335</strain>
    </source>
</reference>
<evidence type="ECO:0000313" key="5">
    <source>
        <dbReference type="Proteomes" id="UP001476282"/>
    </source>
</evidence>
<dbReference type="EMBL" id="BAABRI010000022">
    <property type="protein sequence ID" value="GAA5484222.1"/>
    <property type="molecule type" value="Genomic_DNA"/>
</dbReference>
<protein>
    <recommendedName>
        <fullName evidence="3">Helicase HerA central domain-containing protein</fullName>
    </recommendedName>
</protein>
<dbReference type="RefSeq" id="WP_353568320.1">
    <property type="nucleotide sequence ID" value="NZ_BAABRI010000022.1"/>
</dbReference>
<feature type="domain" description="Helicase HerA central" evidence="3">
    <location>
        <begin position="35"/>
        <end position="82"/>
    </location>
</feature>
<dbReference type="Proteomes" id="UP001476282">
    <property type="component" value="Unassembled WGS sequence"/>
</dbReference>
<dbReference type="Gene3D" id="3.40.50.300">
    <property type="entry name" value="P-loop containing nucleotide triphosphate hydrolases"/>
    <property type="match status" value="2"/>
</dbReference>
<dbReference type="InterPro" id="IPR002789">
    <property type="entry name" value="HerA_central"/>
</dbReference>
<evidence type="ECO:0000256" key="2">
    <source>
        <dbReference type="SAM" id="MobiDB-lite"/>
    </source>
</evidence>
<feature type="coiled-coil region" evidence="1">
    <location>
        <begin position="742"/>
        <end position="773"/>
    </location>
</feature>
<accession>A0ABP9UU00</accession>
<dbReference type="InterPro" id="IPR051162">
    <property type="entry name" value="T4SS_component"/>
</dbReference>
<dbReference type="CDD" id="cd01127">
    <property type="entry name" value="TrwB_TraG_TraD_VirD4"/>
    <property type="match status" value="1"/>
</dbReference>
<feature type="coiled-coil region" evidence="1">
    <location>
        <begin position="658"/>
        <end position="704"/>
    </location>
</feature>
<organism evidence="4 5">
    <name type="scientific">Haloferula sargassicola</name>
    <dbReference type="NCBI Taxonomy" id="490096"/>
    <lineage>
        <taxon>Bacteria</taxon>
        <taxon>Pseudomonadati</taxon>
        <taxon>Verrucomicrobiota</taxon>
        <taxon>Verrucomicrobiia</taxon>
        <taxon>Verrucomicrobiales</taxon>
        <taxon>Verrucomicrobiaceae</taxon>
        <taxon>Haloferula</taxon>
    </lineage>
</organism>
<keyword evidence="5" id="KW-1185">Reference proteome</keyword>
<gene>
    <name evidence="4" type="ORF">Hsar01_03463</name>
</gene>
<evidence type="ECO:0000259" key="3">
    <source>
        <dbReference type="Pfam" id="PF01935"/>
    </source>
</evidence>
<evidence type="ECO:0000313" key="4">
    <source>
        <dbReference type="EMBL" id="GAA5484222.1"/>
    </source>
</evidence>